<dbReference type="Pfam" id="PF07786">
    <property type="entry name" value="HGSNAT_cat"/>
    <property type="match status" value="1"/>
</dbReference>
<evidence type="ECO:0000256" key="2">
    <source>
        <dbReference type="SAM" id="Phobius"/>
    </source>
</evidence>
<evidence type="ECO:0000313" key="4">
    <source>
        <dbReference type="EMBL" id="AZS42293.1"/>
    </source>
</evidence>
<sequence length="455" mass="46467">MSTPHNIPSFPAQTENSSVADSGDRPRHGGPTSTGRPRIVGVDVARGLALVGMFGAHLMVASGPDFTLSDPSTWLDIVNGRSSILFALLAGVSLALMTGGAQNATADELRKIRLRLVGRGAAIFVIGLLVELLGSGIAVILTLYGVLYILAAFTVHLRTRVLVIAGAALGILGPPLLALIGTLSPDLGGPGLSLVLFGTYPITVWAALLCAGLVIGRLDLTRVKTAVVMLVCGGLVAIGGYTLGGLLTPPQQDVTTSSSASDSSSVSGSMSMVPGDEVDISGMTCQTSDGIVACFTPEKASLFAGDGGGDGGGDVDGQSYFDRVASQDPPAKMLEAVTNFSAHSGGVLEILASGGFAVAILGLCLIVTRYARWAVVPLAAYGALPLTGYVIQAILILAGAATWLPNPVLPWIALSLLMMAGALVWTRTVGKGPLERLTARAADVMALTVKGKSRA</sequence>
<proteinExistence type="predicted"/>
<evidence type="ECO:0000313" key="5">
    <source>
        <dbReference type="Proteomes" id="UP000274841"/>
    </source>
</evidence>
<feature type="transmembrane region" description="Helical" evidence="2">
    <location>
        <begin position="408"/>
        <end position="426"/>
    </location>
</feature>
<feature type="transmembrane region" description="Helical" evidence="2">
    <location>
        <begin position="227"/>
        <end position="247"/>
    </location>
</feature>
<keyword evidence="2" id="KW-1133">Transmembrane helix</keyword>
<dbReference type="Proteomes" id="UP000274841">
    <property type="component" value="Chromosome"/>
</dbReference>
<feature type="transmembrane region" description="Helical" evidence="2">
    <location>
        <begin position="83"/>
        <end position="100"/>
    </location>
</feature>
<organism evidence="4 5">
    <name type="scientific">Microbacterium oxydans</name>
    <dbReference type="NCBI Taxonomy" id="82380"/>
    <lineage>
        <taxon>Bacteria</taxon>
        <taxon>Bacillati</taxon>
        <taxon>Actinomycetota</taxon>
        <taxon>Actinomycetes</taxon>
        <taxon>Micrococcales</taxon>
        <taxon>Microbacteriaceae</taxon>
        <taxon>Microbacterium</taxon>
    </lineage>
</organism>
<dbReference type="InterPro" id="IPR012429">
    <property type="entry name" value="HGSNAT_cat"/>
</dbReference>
<dbReference type="PANTHER" id="PTHR30590">
    <property type="entry name" value="INNER MEMBRANE PROTEIN"/>
    <property type="match status" value="1"/>
</dbReference>
<dbReference type="PANTHER" id="PTHR30590:SF3">
    <property type="entry name" value="HYPOTHETICAL MEMBRANE SPANNING PROTEIN"/>
    <property type="match status" value="1"/>
</dbReference>
<feature type="transmembrane region" description="Helical" evidence="2">
    <location>
        <begin position="350"/>
        <end position="371"/>
    </location>
</feature>
<dbReference type="KEGG" id="moy:CVS54_03656"/>
<keyword evidence="2" id="KW-0472">Membrane</keyword>
<feature type="region of interest" description="Disordered" evidence="1">
    <location>
        <begin position="1"/>
        <end position="38"/>
    </location>
</feature>
<feature type="transmembrane region" description="Helical" evidence="2">
    <location>
        <begin position="136"/>
        <end position="155"/>
    </location>
</feature>
<feature type="compositionally biased region" description="Polar residues" evidence="1">
    <location>
        <begin position="1"/>
        <end position="20"/>
    </location>
</feature>
<dbReference type="InterPro" id="IPR052529">
    <property type="entry name" value="Bact_Transport_Assoc"/>
</dbReference>
<feature type="transmembrane region" description="Helical" evidence="2">
    <location>
        <begin position="162"/>
        <end position="180"/>
    </location>
</feature>
<name>A0A3S5HTH7_9MICO</name>
<feature type="transmembrane region" description="Helical" evidence="2">
    <location>
        <begin position="192"/>
        <end position="215"/>
    </location>
</feature>
<gene>
    <name evidence="4" type="ORF">CVS54_03656</name>
</gene>
<feature type="domain" description="Heparan-alpha-glucosaminide N-acetyltransferase catalytic" evidence="3">
    <location>
        <begin position="38"/>
        <end position="222"/>
    </location>
</feature>
<dbReference type="EMBL" id="CP031422">
    <property type="protein sequence ID" value="AZS42293.1"/>
    <property type="molecule type" value="Genomic_DNA"/>
</dbReference>
<reference evidence="4 5" key="1">
    <citation type="submission" date="2018-08" db="EMBL/GenBank/DDBJ databases">
        <title>Microbacterium oxydans strain HG3.</title>
        <authorList>
            <person name="ORTET P."/>
        </authorList>
    </citation>
    <scope>NUCLEOTIDE SEQUENCE [LARGE SCALE GENOMIC DNA]</scope>
    <source>
        <strain evidence="4 5">HG3</strain>
    </source>
</reference>
<evidence type="ECO:0000259" key="3">
    <source>
        <dbReference type="Pfam" id="PF07786"/>
    </source>
</evidence>
<protein>
    <recommendedName>
        <fullName evidence="3">Heparan-alpha-glucosaminide N-acetyltransferase catalytic domain-containing protein</fullName>
    </recommendedName>
</protein>
<dbReference type="AlphaFoldDB" id="A0A3S5HTH7"/>
<feature type="region of interest" description="Disordered" evidence="1">
    <location>
        <begin position="252"/>
        <end position="271"/>
    </location>
</feature>
<evidence type="ECO:0000256" key="1">
    <source>
        <dbReference type="SAM" id="MobiDB-lite"/>
    </source>
</evidence>
<feature type="transmembrane region" description="Helical" evidence="2">
    <location>
        <begin position="378"/>
        <end position="402"/>
    </location>
</feature>
<accession>A0A3S5HTH7</accession>
<keyword evidence="2" id="KW-0812">Transmembrane</keyword>
<feature type="compositionally biased region" description="Low complexity" evidence="1">
    <location>
        <begin position="257"/>
        <end position="271"/>
    </location>
</feature>